<evidence type="ECO:0000313" key="3">
    <source>
        <dbReference type="Proteomes" id="UP001149165"/>
    </source>
</evidence>
<proteinExistence type="predicted"/>
<keyword evidence="1" id="KW-0812">Transmembrane</keyword>
<dbReference type="EMBL" id="JAPQKH010000007">
    <property type="protein sequence ID" value="KAJ5087697.1"/>
    <property type="molecule type" value="Genomic_DNA"/>
</dbReference>
<keyword evidence="3" id="KW-1185">Reference proteome</keyword>
<name>A0A9W9ETD6_9EURO</name>
<dbReference type="AlphaFoldDB" id="A0A9W9ETD6"/>
<organism evidence="2 3">
    <name type="scientific">Penicillium angulare</name>
    <dbReference type="NCBI Taxonomy" id="116970"/>
    <lineage>
        <taxon>Eukaryota</taxon>
        <taxon>Fungi</taxon>
        <taxon>Dikarya</taxon>
        <taxon>Ascomycota</taxon>
        <taxon>Pezizomycotina</taxon>
        <taxon>Eurotiomycetes</taxon>
        <taxon>Eurotiomycetidae</taxon>
        <taxon>Eurotiales</taxon>
        <taxon>Aspergillaceae</taxon>
        <taxon>Penicillium</taxon>
    </lineage>
</organism>
<reference evidence="2" key="1">
    <citation type="submission" date="2022-11" db="EMBL/GenBank/DDBJ databases">
        <authorList>
            <person name="Petersen C."/>
        </authorList>
    </citation>
    <scope>NUCLEOTIDE SEQUENCE</scope>
    <source>
        <strain evidence="2">IBT 30069</strain>
    </source>
</reference>
<accession>A0A9W9ETD6</accession>
<keyword evidence="1" id="KW-0472">Membrane</keyword>
<comment type="caution">
    <text evidence="2">The sequence shown here is derived from an EMBL/GenBank/DDBJ whole genome shotgun (WGS) entry which is preliminary data.</text>
</comment>
<evidence type="ECO:0000313" key="2">
    <source>
        <dbReference type="EMBL" id="KAJ5087697.1"/>
    </source>
</evidence>
<feature type="transmembrane region" description="Helical" evidence="1">
    <location>
        <begin position="6"/>
        <end position="31"/>
    </location>
</feature>
<gene>
    <name evidence="2" type="ORF">N7456_011313</name>
</gene>
<keyword evidence="1" id="KW-1133">Transmembrane helix</keyword>
<dbReference type="Proteomes" id="UP001149165">
    <property type="component" value="Unassembled WGS sequence"/>
</dbReference>
<sequence>MIFQRLNLAIVRMAPFTQTVFMGTVVFHMYISEKQFRANKATITTLQTDLAQQDSRVAEIEKILQKMEK</sequence>
<evidence type="ECO:0000256" key="1">
    <source>
        <dbReference type="SAM" id="Phobius"/>
    </source>
</evidence>
<reference evidence="2" key="2">
    <citation type="journal article" date="2023" name="IMA Fungus">
        <title>Comparative genomic study of the Penicillium genus elucidates a diverse pangenome and 15 lateral gene transfer events.</title>
        <authorList>
            <person name="Petersen C."/>
            <person name="Sorensen T."/>
            <person name="Nielsen M.R."/>
            <person name="Sondergaard T.E."/>
            <person name="Sorensen J.L."/>
            <person name="Fitzpatrick D.A."/>
            <person name="Frisvad J.C."/>
            <person name="Nielsen K.L."/>
        </authorList>
    </citation>
    <scope>NUCLEOTIDE SEQUENCE</scope>
    <source>
        <strain evidence="2">IBT 30069</strain>
    </source>
</reference>
<protein>
    <submittedName>
        <fullName evidence="2">Uncharacterized protein</fullName>
    </submittedName>
</protein>